<organism evidence="1 2">
    <name type="scientific">Rhizobium wenxiniae</name>
    <dbReference type="NCBI Taxonomy" id="1737357"/>
    <lineage>
        <taxon>Bacteria</taxon>
        <taxon>Pseudomonadati</taxon>
        <taxon>Pseudomonadota</taxon>
        <taxon>Alphaproteobacteria</taxon>
        <taxon>Hyphomicrobiales</taxon>
        <taxon>Rhizobiaceae</taxon>
        <taxon>Rhizobium/Agrobacterium group</taxon>
        <taxon>Rhizobium</taxon>
    </lineage>
</organism>
<dbReference type="EMBL" id="JACHEG010000020">
    <property type="protein sequence ID" value="MBB6166352.1"/>
    <property type="molecule type" value="Genomic_DNA"/>
</dbReference>
<sequence length="49" mass="6128">MHYLSIQFHPIFTREFVRSVSRDLDDWPFLNRIQTFAARRETMYEDEDF</sequence>
<dbReference type="AlphaFoldDB" id="A0A7W9YCZ2"/>
<name>A0A7W9YCZ2_9HYPH</name>
<dbReference type="Proteomes" id="UP000547879">
    <property type="component" value="Unassembled WGS sequence"/>
</dbReference>
<reference evidence="1 2" key="1">
    <citation type="submission" date="2020-08" db="EMBL/GenBank/DDBJ databases">
        <title>Genomic Encyclopedia of Type Strains, Phase IV (KMG-IV): sequencing the most valuable type-strain genomes for metagenomic binning, comparative biology and taxonomic classification.</title>
        <authorList>
            <person name="Goeker M."/>
        </authorList>
    </citation>
    <scope>NUCLEOTIDE SEQUENCE [LARGE SCALE GENOMIC DNA]</scope>
    <source>
        <strain evidence="1 2">DSM 100734</strain>
    </source>
</reference>
<evidence type="ECO:0000313" key="2">
    <source>
        <dbReference type="Proteomes" id="UP000547879"/>
    </source>
</evidence>
<comment type="caution">
    <text evidence="1">The sequence shown here is derived from an EMBL/GenBank/DDBJ whole genome shotgun (WGS) entry which is preliminary data.</text>
</comment>
<accession>A0A7W9YCZ2</accession>
<proteinExistence type="predicted"/>
<keyword evidence="2" id="KW-1185">Reference proteome</keyword>
<protein>
    <submittedName>
        <fullName evidence="1">Uncharacterized protein</fullName>
    </submittedName>
</protein>
<evidence type="ECO:0000313" key="1">
    <source>
        <dbReference type="EMBL" id="MBB6166352.1"/>
    </source>
</evidence>
<gene>
    <name evidence="1" type="ORF">HNQ72_006204</name>
</gene>